<name>A0A0E9RVP3_ANGAN</name>
<reference evidence="1" key="1">
    <citation type="submission" date="2014-11" db="EMBL/GenBank/DDBJ databases">
        <authorList>
            <person name="Amaro Gonzalez C."/>
        </authorList>
    </citation>
    <scope>NUCLEOTIDE SEQUENCE</scope>
</reference>
<protein>
    <submittedName>
        <fullName evidence="1">Uncharacterized protein</fullName>
    </submittedName>
</protein>
<sequence>MLVVMLSYIDLPKMAMRGDGEI</sequence>
<reference evidence="1" key="2">
    <citation type="journal article" date="2015" name="Fish Shellfish Immunol.">
        <title>Early steps in the European eel (Anguilla anguilla)-Vibrio vulnificus interaction in the gills: Role of the RtxA13 toxin.</title>
        <authorList>
            <person name="Callol A."/>
            <person name="Pajuelo D."/>
            <person name="Ebbesson L."/>
            <person name="Teles M."/>
            <person name="MacKenzie S."/>
            <person name="Amaro C."/>
        </authorList>
    </citation>
    <scope>NUCLEOTIDE SEQUENCE</scope>
</reference>
<proteinExistence type="predicted"/>
<evidence type="ECO:0000313" key="1">
    <source>
        <dbReference type="EMBL" id="JAH33214.1"/>
    </source>
</evidence>
<organism evidence="1">
    <name type="scientific">Anguilla anguilla</name>
    <name type="common">European freshwater eel</name>
    <name type="synonym">Muraena anguilla</name>
    <dbReference type="NCBI Taxonomy" id="7936"/>
    <lineage>
        <taxon>Eukaryota</taxon>
        <taxon>Metazoa</taxon>
        <taxon>Chordata</taxon>
        <taxon>Craniata</taxon>
        <taxon>Vertebrata</taxon>
        <taxon>Euteleostomi</taxon>
        <taxon>Actinopterygii</taxon>
        <taxon>Neopterygii</taxon>
        <taxon>Teleostei</taxon>
        <taxon>Anguilliformes</taxon>
        <taxon>Anguillidae</taxon>
        <taxon>Anguilla</taxon>
    </lineage>
</organism>
<accession>A0A0E9RVP3</accession>
<dbReference type="EMBL" id="GBXM01075363">
    <property type="protein sequence ID" value="JAH33214.1"/>
    <property type="molecule type" value="Transcribed_RNA"/>
</dbReference>
<dbReference type="AlphaFoldDB" id="A0A0E9RVP3"/>